<dbReference type="GO" id="GO:0017111">
    <property type="term" value="F:ribonucleoside triphosphate phosphatase activity"/>
    <property type="evidence" value="ECO:0007669"/>
    <property type="project" value="InterPro"/>
</dbReference>
<dbReference type="PANTHER" id="PTHR43146:SF1">
    <property type="entry name" value="CANCER-RELATED NUCLEOSIDE-TRIPHOSPHATASE"/>
    <property type="match status" value="1"/>
</dbReference>
<dbReference type="OrthoDB" id="47144at2"/>
<protein>
    <submittedName>
        <fullName evidence="4">Nucleoside-triphosphatase</fullName>
    </submittedName>
</protein>
<sequence length="171" mass="20035">MNNLFLTGKKGIGKSTLLNKIIKEVDLSIGGYITEKKIEEHIKTFTIVSLYDYTEKYPIAKINIKKYSKEVFIDNFKYPIVTLLDKSLKNRDLIVMDELGFMENNIEPFTSKVYEILDSNKIVFGVLKDFDCEFLNNIRTRKNVCIIEVTKDNRNYLHKEIIDIIQKQNLK</sequence>
<evidence type="ECO:0000313" key="4">
    <source>
        <dbReference type="EMBL" id="TCS90507.1"/>
    </source>
</evidence>
<gene>
    <name evidence="4" type="ORF">EDD65_10448</name>
</gene>
<dbReference type="AlphaFoldDB" id="A0A4R3KXD8"/>
<proteinExistence type="predicted"/>
<dbReference type="InterPro" id="IPR004948">
    <property type="entry name" value="Nuc-triphosphatase_THEP1"/>
</dbReference>
<dbReference type="Proteomes" id="UP000294567">
    <property type="component" value="Unassembled WGS sequence"/>
</dbReference>
<dbReference type="Pfam" id="PF03266">
    <property type="entry name" value="NTPase_1"/>
    <property type="match status" value="1"/>
</dbReference>
<dbReference type="Gene3D" id="3.40.50.300">
    <property type="entry name" value="P-loop containing nucleotide triphosphate hydrolases"/>
    <property type="match status" value="1"/>
</dbReference>
<keyword evidence="2" id="KW-0378">Hydrolase</keyword>
<dbReference type="SUPFAM" id="SSF52540">
    <property type="entry name" value="P-loop containing nucleoside triphosphate hydrolases"/>
    <property type="match status" value="1"/>
</dbReference>
<dbReference type="EMBL" id="SMAE01000004">
    <property type="protein sequence ID" value="TCS90507.1"/>
    <property type="molecule type" value="Genomic_DNA"/>
</dbReference>
<keyword evidence="5" id="KW-1185">Reference proteome</keyword>
<accession>A0A4R3KXD8</accession>
<name>A0A4R3KXD8_9FIRM</name>
<dbReference type="RefSeq" id="WP_132026766.1">
    <property type="nucleotide sequence ID" value="NZ_CP068564.1"/>
</dbReference>
<evidence type="ECO:0000256" key="2">
    <source>
        <dbReference type="ARBA" id="ARBA00022801"/>
    </source>
</evidence>
<evidence type="ECO:0000256" key="1">
    <source>
        <dbReference type="ARBA" id="ARBA00022741"/>
    </source>
</evidence>
<evidence type="ECO:0000256" key="3">
    <source>
        <dbReference type="ARBA" id="ARBA00022840"/>
    </source>
</evidence>
<organism evidence="4 5">
    <name type="scientific">Keratinibaculum paraultunense</name>
    <dbReference type="NCBI Taxonomy" id="1278232"/>
    <lineage>
        <taxon>Bacteria</taxon>
        <taxon>Bacillati</taxon>
        <taxon>Bacillota</taxon>
        <taxon>Tissierellia</taxon>
        <taxon>Tissierellales</taxon>
        <taxon>Tepidimicrobiaceae</taxon>
        <taxon>Keratinibaculum</taxon>
    </lineage>
</organism>
<evidence type="ECO:0000313" key="5">
    <source>
        <dbReference type="Proteomes" id="UP000294567"/>
    </source>
</evidence>
<reference evidence="4 5" key="1">
    <citation type="submission" date="2019-03" db="EMBL/GenBank/DDBJ databases">
        <title>Genomic Encyclopedia of Type Strains, Phase IV (KMG-IV): sequencing the most valuable type-strain genomes for metagenomic binning, comparative biology and taxonomic classification.</title>
        <authorList>
            <person name="Goeker M."/>
        </authorList>
    </citation>
    <scope>NUCLEOTIDE SEQUENCE [LARGE SCALE GENOMIC DNA]</scope>
    <source>
        <strain evidence="4 5">DSM 26752</strain>
    </source>
</reference>
<comment type="caution">
    <text evidence="4">The sequence shown here is derived from an EMBL/GenBank/DDBJ whole genome shotgun (WGS) entry which is preliminary data.</text>
</comment>
<keyword evidence="3" id="KW-0067">ATP-binding</keyword>
<dbReference type="PANTHER" id="PTHR43146">
    <property type="entry name" value="CANCER-RELATED NUCLEOSIDE-TRIPHOSPHATASE"/>
    <property type="match status" value="1"/>
</dbReference>
<keyword evidence="1" id="KW-0547">Nucleotide-binding</keyword>
<dbReference type="InterPro" id="IPR027417">
    <property type="entry name" value="P-loop_NTPase"/>
</dbReference>
<dbReference type="GO" id="GO:0005524">
    <property type="term" value="F:ATP binding"/>
    <property type="evidence" value="ECO:0007669"/>
    <property type="project" value="UniProtKB-KW"/>
</dbReference>